<sequence>MSQPDNTALGLTGLPFDDVKAVLRHFPDCNAAIAADARARMADLAADDVPLGRLASLGPWLAGWKGNRQPRLERIELAIYAALAAPHDDAEAQENARNRLTLLAAGGHPANIMCLRHGVGLKVYDLALDVPHSDYRSAPALSEEDCAATMAFGMEAIVSEPDLLCLARFGAGGEAAATALAAVLHPELAEDLLAGLAVADRVHARTGMNQHQGQSDPFELMRRFGSRDMAAIVGSILAARTQGVPVVLDGFVPLVAAAVLHAASDSNIAHCLLATPGSVAQQRLAAALGLVPLVQDEAVGEGVGALLAVPLLRAAADVLAHSVTQADVAAAG</sequence>
<protein>
    <submittedName>
        <fullName evidence="1">Nicotinate-nucleotide--dimethylbenzimidazole phosphoribosyltransferase</fullName>
        <ecNumber evidence="1">2.4.2.21</ecNumber>
    </submittedName>
</protein>
<gene>
    <name evidence="1" type="ORF">NYP16_06335</name>
</gene>
<evidence type="ECO:0000313" key="2">
    <source>
        <dbReference type="Proteomes" id="UP001141619"/>
    </source>
</evidence>
<dbReference type="RefSeq" id="WP_274943272.1">
    <property type="nucleotide sequence ID" value="NZ_JANWOI010000002.1"/>
</dbReference>
<proteinExistence type="predicted"/>
<dbReference type="SUPFAM" id="SSF52733">
    <property type="entry name" value="Nicotinate mononucleotide:5,6-dimethylbenzimidazole phosphoribosyltransferase (CobT)"/>
    <property type="match status" value="1"/>
</dbReference>
<reference evidence="1" key="2">
    <citation type="journal article" date="2023" name="Syst. Appl. Microbiol.">
        <title>Govania unica gen. nov., sp. nov., a rare biosphere bacterium that represents a novel family in the class Alphaproteobacteria.</title>
        <authorList>
            <person name="Vandamme P."/>
            <person name="Peeters C."/>
            <person name="Hettiarachchi A."/>
            <person name="Cnockaert M."/>
            <person name="Carlier A."/>
        </authorList>
    </citation>
    <scope>NUCLEOTIDE SEQUENCE</scope>
    <source>
        <strain evidence="1">LMG 31809</strain>
    </source>
</reference>
<keyword evidence="1" id="KW-0808">Transferase</keyword>
<dbReference type="EMBL" id="JANWOI010000002">
    <property type="protein sequence ID" value="MDA5193570.1"/>
    <property type="molecule type" value="Genomic_DNA"/>
</dbReference>
<dbReference type="InterPro" id="IPR003200">
    <property type="entry name" value="Nict_dMeBzImd_PRibTrfase"/>
</dbReference>
<dbReference type="InterPro" id="IPR036087">
    <property type="entry name" value="Nict_dMeBzImd_PRibTrfase_sf"/>
</dbReference>
<reference evidence="1" key="1">
    <citation type="submission" date="2022-08" db="EMBL/GenBank/DDBJ databases">
        <authorList>
            <person name="Vandamme P."/>
            <person name="Hettiarachchi A."/>
            <person name="Peeters C."/>
            <person name="Cnockaert M."/>
            <person name="Carlier A."/>
        </authorList>
    </citation>
    <scope>NUCLEOTIDE SEQUENCE</scope>
    <source>
        <strain evidence="1">LMG 31809</strain>
    </source>
</reference>
<dbReference type="AlphaFoldDB" id="A0A9X3TXM4"/>
<dbReference type="Proteomes" id="UP001141619">
    <property type="component" value="Unassembled WGS sequence"/>
</dbReference>
<name>A0A9X3TXM4_9PROT</name>
<evidence type="ECO:0000313" key="1">
    <source>
        <dbReference type="EMBL" id="MDA5193570.1"/>
    </source>
</evidence>
<comment type="caution">
    <text evidence="1">The sequence shown here is derived from an EMBL/GenBank/DDBJ whole genome shotgun (WGS) entry which is preliminary data.</text>
</comment>
<dbReference type="EC" id="2.4.2.21" evidence="1"/>
<accession>A0A9X3TXM4</accession>
<dbReference type="PANTHER" id="PTHR43463">
    <property type="entry name" value="NICOTINATE-NUCLEOTIDE--DIMETHYLBENZIMIDAZOLE PHOSPHORIBOSYLTRANSFERASE"/>
    <property type="match status" value="1"/>
</dbReference>
<dbReference type="Pfam" id="PF02277">
    <property type="entry name" value="DBI_PRT"/>
    <property type="match status" value="1"/>
</dbReference>
<dbReference type="Gene3D" id="3.40.50.10210">
    <property type="match status" value="1"/>
</dbReference>
<dbReference type="PANTHER" id="PTHR43463:SF1">
    <property type="entry name" value="NICOTINATE-NUCLEOTIDE--DIMETHYLBENZIMIDAZOLE PHOSPHORIBOSYLTRANSFERASE"/>
    <property type="match status" value="1"/>
</dbReference>
<dbReference type="GO" id="GO:0008939">
    <property type="term" value="F:nicotinate-nucleotide-dimethylbenzimidazole phosphoribosyltransferase activity"/>
    <property type="evidence" value="ECO:0007669"/>
    <property type="project" value="UniProtKB-EC"/>
</dbReference>
<keyword evidence="2" id="KW-1185">Reference proteome</keyword>
<organism evidence="1 2">
    <name type="scientific">Govanella unica</name>
    <dbReference type="NCBI Taxonomy" id="2975056"/>
    <lineage>
        <taxon>Bacteria</taxon>
        <taxon>Pseudomonadati</taxon>
        <taxon>Pseudomonadota</taxon>
        <taxon>Alphaproteobacteria</taxon>
        <taxon>Emcibacterales</taxon>
        <taxon>Govanellaceae</taxon>
        <taxon>Govanella</taxon>
    </lineage>
</organism>
<keyword evidence="1" id="KW-0328">Glycosyltransferase</keyword>